<organism evidence="2 3">
    <name type="scientific">Anaeromyxobacter oryzae</name>
    <dbReference type="NCBI Taxonomy" id="2918170"/>
    <lineage>
        <taxon>Bacteria</taxon>
        <taxon>Pseudomonadati</taxon>
        <taxon>Myxococcota</taxon>
        <taxon>Myxococcia</taxon>
        <taxon>Myxococcales</taxon>
        <taxon>Cystobacterineae</taxon>
        <taxon>Anaeromyxobacteraceae</taxon>
        <taxon>Anaeromyxobacter</taxon>
    </lineage>
</organism>
<dbReference type="Proteomes" id="UP001162891">
    <property type="component" value="Chromosome"/>
</dbReference>
<evidence type="ECO:0000256" key="1">
    <source>
        <dbReference type="SAM" id="MobiDB-lite"/>
    </source>
</evidence>
<evidence type="ECO:0000313" key="2">
    <source>
        <dbReference type="EMBL" id="BDG05742.1"/>
    </source>
</evidence>
<dbReference type="EMBL" id="AP025591">
    <property type="protein sequence ID" value="BDG05742.1"/>
    <property type="molecule type" value="Genomic_DNA"/>
</dbReference>
<reference evidence="3" key="1">
    <citation type="journal article" date="2022" name="Int. J. Syst. Evol. Microbiol.">
        <title>Anaeromyxobacter oryzae sp. nov., Anaeromyxobacter diazotrophicus sp. nov. and Anaeromyxobacter paludicola sp. nov., isolated from paddy soils.</title>
        <authorList>
            <person name="Itoh H."/>
            <person name="Xu Z."/>
            <person name="Mise K."/>
            <person name="Masuda Y."/>
            <person name="Ushijima N."/>
            <person name="Hayakawa C."/>
            <person name="Shiratori Y."/>
            <person name="Senoo K."/>
        </authorList>
    </citation>
    <scope>NUCLEOTIDE SEQUENCE [LARGE SCALE GENOMIC DNA]</scope>
    <source>
        <strain evidence="3">Red232</strain>
    </source>
</reference>
<evidence type="ECO:0000313" key="3">
    <source>
        <dbReference type="Proteomes" id="UP001162891"/>
    </source>
</evidence>
<proteinExistence type="predicted"/>
<feature type="compositionally biased region" description="Basic and acidic residues" evidence="1">
    <location>
        <begin position="1"/>
        <end position="13"/>
    </location>
</feature>
<name>A0ABN6MXP9_9BACT</name>
<evidence type="ECO:0008006" key="4">
    <source>
        <dbReference type="Google" id="ProtNLM"/>
    </source>
</evidence>
<sequence>MPDPKVDENDHMPKTSFEPGAHELPTKLFASADEWEKWLETNHGRSRGVWLKISKRGAGATSVTYAQALEVAILFGWIDGQKRALDAAFWLQKFTPRGPKSRWSKANRATATRLMKEGRVRPAGLAAIESAKADGRWAAAYDSQSRASVPSDLQRALDSNAEAQSFFETLDSHNRYAILYRVHDARSPETRAKRIAAYVQMLAEGETLHPRKKKRD</sequence>
<dbReference type="RefSeq" id="WP_248354833.1">
    <property type="nucleotide sequence ID" value="NZ_AP025591.1"/>
</dbReference>
<gene>
    <name evidence="2" type="ORF">AMOR_47380</name>
</gene>
<feature type="region of interest" description="Disordered" evidence="1">
    <location>
        <begin position="1"/>
        <end position="23"/>
    </location>
</feature>
<keyword evidence="3" id="KW-1185">Reference proteome</keyword>
<protein>
    <recommendedName>
        <fullName evidence="4">Bacteriocin-protection protein</fullName>
    </recommendedName>
</protein>
<dbReference type="Pfam" id="PF13376">
    <property type="entry name" value="OmdA"/>
    <property type="match status" value="1"/>
</dbReference>
<accession>A0ABN6MXP9</accession>